<dbReference type="GO" id="GO:0005524">
    <property type="term" value="F:ATP binding"/>
    <property type="evidence" value="ECO:0007669"/>
    <property type="project" value="UniProtKB-KW"/>
</dbReference>
<name>A0A172USK4_9MYCO</name>
<keyword evidence="5" id="KW-0547">Nucleotide-binding</keyword>
<sequence length="467" mass="47827">MVRRSVTRLQVSGHRFLMRRMEYALACRDTRMLDDPIRNHTTAMAAGVVLAAIAVAVCAVLALLRPHGSLGADPVVMVRDSGAMYVRVGDTLHPVPNLASARLIAGTPAVPRLVSADAVADADHGPLMGIAGAPGDIAAPLAPDQHAWTVCDDSGAGGDATTTMIIGPPVRLPDAPPVLVTAGQERTPGVYLVHAGRRAAVDLRDRAAVRALHLDGMVPLKVSAALLDPLPESTPIVAPQVPGAGDPGPPGLTDLRVGEVLRVPRAGEADHYLVLADGVQRVGQIAADLIRFADTHGGREIPEVPADRIASVPVLDTVPVTDLTDAAVAGADFDGVLCTRWQWQRTGAAPHTAVLAPEATPVSGRVLELAQGDGAGPAIDAVAVPDGHSLYVRAAGVAGQGVSTGPRHLITGSGVAFGIAGPEAARALGLPQTPGVAPWPLIALLPRGPELSAARATLVRDSIDAPG</sequence>
<dbReference type="Proteomes" id="UP000077143">
    <property type="component" value="Chromosome"/>
</dbReference>
<keyword evidence="6" id="KW-0378">Hydrolase</keyword>
<evidence type="ECO:0000256" key="3">
    <source>
        <dbReference type="ARBA" id="ARBA00022475"/>
    </source>
</evidence>
<keyword evidence="9" id="KW-0472">Membrane</keyword>
<dbReference type="PANTHER" id="PTHR40765:SF2">
    <property type="entry name" value="ESX-2 SECRETION SYSTEM ATPASE ECCB2"/>
    <property type="match status" value="1"/>
</dbReference>
<evidence type="ECO:0000313" key="10">
    <source>
        <dbReference type="EMBL" id="ANE82041.1"/>
    </source>
</evidence>
<dbReference type="OrthoDB" id="3847604at2"/>
<dbReference type="PANTHER" id="PTHR40765">
    <property type="entry name" value="ESX-2 SECRETION SYSTEM ATPASE ECCB2"/>
    <property type="match status" value="1"/>
</dbReference>
<dbReference type="NCBIfam" id="TIGR03919">
    <property type="entry name" value="T7SS_EccB"/>
    <property type="match status" value="1"/>
</dbReference>
<evidence type="ECO:0000256" key="4">
    <source>
        <dbReference type="ARBA" id="ARBA00022692"/>
    </source>
</evidence>
<evidence type="ECO:0000313" key="11">
    <source>
        <dbReference type="Proteomes" id="UP000077143"/>
    </source>
</evidence>
<evidence type="ECO:0000256" key="6">
    <source>
        <dbReference type="ARBA" id="ARBA00022801"/>
    </source>
</evidence>
<evidence type="ECO:0000256" key="9">
    <source>
        <dbReference type="ARBA" id="ARBA00023136"/>
    </source>
</evidence>
<comment type="similarity">
    <text evidence="2">Belongs to the EccB family.</text>
</comment>
<reference evidence="10 11" key="1">
    <citation type="submission" date="2016-05" db="EMBL/GenBank/DDBJ databases">
        <title>Complete genome sequence of a phthalic acid esters degrading Mycobacterium sp. YC-RL4.</title>
        <authorList>
            <person name="Ren L."/>
            <person name="Fan S."/>
            <person name="Ruth N."/>
            <person name="Jia Y."/>
            <person name="Wang J."/>
            <person name="Qiao C."/>
        </authorList>
    </citation>
    <scope>NUCLEOTIDE SEQUENCE [LARGE SCALE GENOMIC DNA]</scope>
    <source>
        <strain evidence="10 11">YC-RL4</strain>
    </source>
</reference>
<evidence type="ECO:0000256" key="7">
    <source>
        <dbReference type="ARBA" id="ARBA00022840"/>
    </source>
</evidence>
<keyword evidence="4" id="KW-0812">Transmembrane</keyword>
<dbReference type="AlphaFoldDB" id="A0A172USK4"/>
<comment type="subcellular location">
    <subcellularLocation>
        <location evidence="1">Cell membrane</location>
        <topology evidence="1">Single-pass membrane protein</topology>
    </subcellularLocation>
</comment>
<dbReference type="GO" id="GO:0005576">
    <property type="term" value="C:extracellular region"/>
    <property type="evidence" value="ECO:0007669"/>
    <property type="project" value="TreeGrafter"/>
</dbReference>
<dbReference type="InterPro" id="IPR007795">
    <property type="entry name" value="T7SS_EccB"/>
</dbReference>
<accession>A0A172USK4</accession>
<keyword evidence="7" id="KW-0067">ATP-binding</keyword>
<dbReference type="InterPro" id="IPR042485">
    <property type="entry name" value="T7SS_EccB_R3"/>
</dbReference>
<proteinExistence type="inferred from homology"/>
<evidence type="ECO:0000256" key="2">
    <source>
        <dbReference type="ARBA" id="ARBA00008149"/>
    </source>
</evidence>
<gene>
    <name evidence="10" type="ORF">A7U43_24780</name>
</gene>
<dbReference type="Gene3D" id="2.40.50.910">
    <property type="entry name" value="Type VII secretion system EccB, repeat 3 domain"/>
    <property type="match status" value="1"/>
</dbReference>
<protein>
    <submittedName>
        <fullName evidence="10">Type VII secretion protein EccB</fullName>
    </submittedName>
</protein>
<keyword evidence="8" id="KW-1133">Transmembrane helix</keyword>
<keyword evidence="11" id="KW-1185">Reference proteome</keyword>
<dbReference type="Gene3D" id="3.30.2390.20">
    <property type="entry name" value="Type VII secretion system EccB, repeat 1 domain"/>
    <property type="match status" value="1"/>
</dbReference>
<keyword evidence="3" id="KW-1003">Cell membrane</keyword>
<dbReference type="KEGG" id="madi:A7U43_24780"/>
<dbReference type="InterPro" id="IPR044857">
    <property type="entry name" value="T7SS_EccB_R1"/>
</dbReference>
<evidence type="ECO:0000256" key="1">
    <source>
        <dbReference type="ARBA" id="ARBA00004162"/>
    </source>
</evidence>
<dbReference type="STRING" id="1682113.A7U43_24780"/>
<dbReference type="GO" id="GO:0005886">
    <property type="term" value="C:plasma membrane"/>
    <property type="evidence" value="ECO:0007669"/>
    <property type="project" value="UniProtKB-SubCell"/>
</dbReference>
<organism evidence="10 11">
    <name type="scientific">Mycobacterium adipatum</name>
    <dbReference type="NCBI Taxonomy" id="1682113"/>
    <lineage>
        <taxon>Bacteria</taxon>
        <taxon>Bacillati</taxon>
        <taxon>Actinomycetota</taxon>
        <taxon>Actinomycetes</taxon>
        <taxon>Mycobacteriales</taxon>
        <taxon>Mycobacteriaceae</taxon>
        <taxon>Mycobacterium</taxon>
    </lineage>
</organism>
<dbReference type="GO" id="GO:0016787">
    <property type="term" value="F:hydrolase activity"/>
    <property type="evidence" value="ECO:0007669"/>
    <property type="project" value="UniProtKB-KW"/>
</dbReference>
<evidence type="ECO:0000256" key="8">
    <source>
        <dbReference type="ARBA" id="ARBA00022989"/>
    </source>
</evidence>
<dbReference type="Pfam" id="PF05108">
    <property type="entry name" value="T7SS_ESX1_EccB"/>
    <property type="match status" value="1"/>
</dbReference>
<dbReference type="EMBL" id="CP015596">
    <property type="protein sequence ID" value="ANE82041.1"/>
    <property type="molecule type" value="Genomic_DNA"/>
</dbReference>
<evidence type="ECO:0000256" key="5">
    <source>
        <dbReference type="ARBA" id="ARBA00022741"/>
    </source>
</evidence>